<evidence type="ECO:0000259" key="1">
    <source>
        <dbReference type="Pfam" id="PF22780"/>
    </source>
</evidence>
<gene>
    <name evidence="2" type="ORF">Acr_27g0008920</name>
</gene>
<dbReference type="AlphaFoldDB" id="A0A7J0H7R7"/>
<dbReference type="EMBL" id="BJWL01000027">
    <property type="protein sequence ID" value="GFZ19153.1"/>
    <property type="molecule type" value="Genomic_DNA"/>
</dbReference>
<protein>
    <submittedName>
        <fullName evidence="2">Phosphoglycerate mutase-like family protein</fullName>
    </submittedName>
</protein>
<dbReference type="Proteomes" id="UP000585474">
    <property type="component" value="Unassembled WGS sequence"/>
</dbReference>
<sequence>MSYIVLRRMFENAEVEDPKRFRIEMTFSRSADLSLLESSEELLVVVGDGAAGTEDDGRVFPVSNSSSSVVDWLLSEAKQRGCQTDASTFHGEVGKNNLMGGCILHFCIRRTNLMTGKVVTTAFVNADGRFHLKIEKHTIDYVECVKADYHLVAGGSIKQGYNLATQLGHSIEEPVPSLFTSKIDDPQLAGVTFPKVKAKLKLESDGRNIPNLTQDESMLVTHWGLSGPVMLRLSAWGARDLFSSDYKGMLYVDFIPDIHIEDVKSILIAHKNLFAVILFSNLNQFLQS</sequence>
<proteinExistence type="predicted"/>
<reference evidence="2 3" key="1">
    <citation type="submission" date="2019-07" db="EMBL/GenBank/DDBJ databases">
        <title>De Novo Assembly of kiwifruit Actinidia rufa.</title>
        <authorList>
            <person name="Sugita-Konishi S."/>
            <person name="Sato K."/>
            <person name="Mori E."/>
            <person name="Abe Y."/>
            <person name="Kisaki G."/>
            <person name="Hamano K."/>
            <person name="Suezawa K."/>
            <person name="Otani M."/>
            <person name="Fukuda T."/>
            <person name="Manabe T."/>
            <person name="Gomi K."/>
            <person name="Tabuchi M."/>
            <person name="Akimitsu K."/>
            <person name="Kataoka I."/>
        </authorList>
    </citation>
    <scope>NUCLEOTIDE SEQUENCE [LARGE SCALE GENOMIC DNA]</scope>
    <source>
        <strain evidence="3">cv. Fuchu</strain>
    </source>
</reference>
<dbReference type="InterPro" id="IPR004792">
    <property type="entry name" value="BaiN-like"/>
</dbReference>
<accession>A0A7J0H7R7</accession>
<dbReference type="InterPro" id="IPR036188">
    <property type="entry name" value="FAD/NAD-bd_sf"/>
</dbReference>
<comment type="caution">
    <text evidence="2">The sequence shown here is derived from an EMBL/GenBank/DDBJ whole genome shotgun (WGS) entry which is preliminary data.</text>
</comment>
<dbReference type="PANTHER" id="PTHR42887:SF2">
    <property type="entry name" value="OS12G0638800 PROTEIN"/>
    <property type="match status" value="1"/>
</dbReference>
<keyword evidence="3" id="KW-1185">Reference proteome</keyword>
<dbReference type="Gene3D" id="3.50.50.60">
    <property type="entry name" value="FAD/NAD(P)-binding domain"/>
    <property type="match status" value="1"/>
</dbReference>
<dbReference type="PANTHER" id="PTHR42887">
    <property type="entry name" value="OS12G0638800 PROTEIN"/>
    <property type="match status" value="1"/>
</dbReference>
<organism evidence="2 3">
    <name type="scientific">Actinidia rufa</name>
    <dbReference type="NCBI Taxonomy" id="165716"/>
    <lineage>
        <taxon>Eukaryota</taxon>
        <taxon>Viridiplantae</taxon>
        <taxon>Streptophyta</taxon>
        <taxon>Embryophyta</taxon>
        <taxon>Tracheophyta</taxon>
        <taxon>Spermatophyta</taxon>
        <taxon>Magnoliopsida</taxon>
        <taxon>eudicotyledons</taxon>
        <taxon>Gunneridae</taxon>
        <taxon>Pentapetalae</taxon>
        <taxon>asterids</taxon>
        <taxon>Ericales</taxon>
        <taxon>Actinidiaceae</taxon>
        <taxon>Actinidia</taxon>
    </lineage>
</organism>
<dbReference type="InterPro" id="IPR055178">
    <property type="entry name" value="RsdA/BaiN/AoA(So)-like_dom"/>
</dbReference>
<name>A0A7J0H7R7_9ERIC</name>
<dbReference type="SUPFAM" id="SSF160996">
    <property type="entry name" value="HI0933 insert domain-like"/>
    <property type="match status" value="1"/>
</dbReference>
<evidence type="ECO:0000313" key="3">
    <source>
        <dbReference type="Proteomes" id="UP000585474"/>
    </source>
</evidence>
<evidence type="ECO:0000313" key="2">
    <source>
        <dbReference type="EMBL" id="GFZ19153.1"/>
    </source>
</evidence>
<feature type="domain" description="RsdA/BaiN/AoA(So)-like insert" evidence="1">
    <location>
        <begin position="181"/>
        <end position="272"/>
    </location>
</feature>
<dbReference type="OrthoDB" id="9930022at2759"/>
<dbReference type="Pfam" id="PF22780">
    <property type="entry name" value="HI0933_like_1st"/>
    <property type="match status" value="1"/>
</dbReference>